<accession>A0A5D2FL92</accession>
<sequence>MSTRSTPNDRYKVSCGVWRQRCDVRWCVEDGRRRTEGCTKVVGCGAKGKL</sequence>
<protein>
    <submittedName>
        <fullName evidence="1">Uncharacterized protein</fullName>
    </submittedName>
</protein>
<dbReference type="AlphaFoldDB" id="A0A5D2FL92"/>
<dbReference type="Proteomes" id="UP000323506">
    <property type="component" value="Chromosome A08"/>
</dbReference>
<dbReference type="EMBL" id="CM017695">
    <property type="protein sequence ID" value="TYH06511.1"/>
    <property type="molecule type" value="Genomic_DNA"/>
</dbReference>
<proteinExistence type="predicted"/>
<keyword evidence="2" id="KW-1185">Reference proteome</keyword>
<evidence type="ECO:0000313" key="1">
    <source>
        <dbReference type="EMBL" id="TYH06511.1"/>
    </source>
</evidence>
<evidence type="ECO:0000313" key="2">
    <source>
        <dbReference type="Proteomes" id="UP000323506"/>
    </source>
</evidence>
<organism evidence="1 2">
    <name type="scientific">Gossypium darwinii</name>
    <name type="common">Darwin's cotton</name>
    <name type="synonym">Gossypium barbadense var. darwinii</name>
    <dbReference type="NCBI Taxonomy" id="34276"/>
    <lineage>
        <taxon>Eukaryota</taxon>
        <taxon>Viridiplantae</taxon>
        <taxon>Streptophyta</taxon>
        <taxon>Embryophyta</taxon>
        <taxon>Tracheophyta</taxon>
        <taxon>Spermatophyta</taxon>
        <taxon>Magnoliopsida</taxon>
        <taxon>eudicotyledons</taxon>
        <taxon>Gunneridae</taxon>
        <taxon>Pentapetalae</taxon>
        <taxon>rosids</taxon>
        <taxon>malvids</taxon>
        <taxon>Malvales</taxon>
        <taxon>Malvaceae</taxon>
        <taxon>Malvoideae</taxon>
        <taxon>Gossypium</taxon>
    </lineage>
</organism>
<reference evidence="1 2" key="1">
    <citation type="submission" date="2019-06" db="EMBL/GenBank/DDBJ databases">
        <title>WGS assembly of Gossypium darwinii.</title>
        <authorList>
            <person name="Chen Z.J."/>
            <person name="Sreedasyam A."/>
            <person name="Ando A."/>
            <person name="Song Q."/>
            <person name="De L."/>
            <person name="Hulse-Kemp A."/>
            <person name="Ding M."/>
            <person name="Ye W."/>
            <person name="Kirkbride R."/>
            <person name="Jenkins J."/>
            <person name="Plott C."/>
            <person name="Lovell J."/>
            <person name="Lin Y.-M."/>
            <person name="Vaughn R."/>
            <person name="Liu B."/>
            <person name="Li W."/>
            <person name="Simpson S."/>
            <person name="Scheffler B."/>
            <person name="Saski C."/>
            <person name="Grover C."/>
            <person name="Hu G."/>
            <person name="Conover J."/>
            <person name="Carlson J."/>
            <person name="Shu S."/>
            <person name="Boston L."/>
            <person name="Williams M."/>
            <person name="Peterson D."/>
            <person name="Mcgee K."/>
            <person name="Jones D."/>
            <person name="Wendel J."/>
            <person name="Stelly D."/>
            <person name="Grimwood J."/>
            <person name="Schmutz J."/>
        </authorList>
    </citation>
    <scope>NUCLEOTIDE SEQUENCE [LARGE SCALE GENOMIC DNA]</scope>
    <source>
        <strain evidence="1">1808015.09</strain>
    </source>
</reference>
<gene>
    <name evidence="1" type="ORF">ES288_A08G160700v1</name>
</gene>
<name>A0A5D2FL92_GOSDA</name>